<dbReference type="Proteomes" id="UP000268192">
    <property type="component" value="Chromosome"/>
</dbReference>
<protein>
    <submittedName>
        <fullName evidence="2">Uncharacterized protein</fullName>
    </submittedName>
</protein>
<proteinExistence type="predicted"/>
<feature type="region of interest" description="Disordered" evidence="1">
    <location>
        <begin position="1"/>
        <end position="21"/>
    </location>
</feature>
<dbReference type="AlphaFoldDB" id="A0A3Q8XN22"/>
<evidence type="ECO:0000313" key="2">
    <source>
        <dbReference type="EMBL" id="AZN70268.1"/>
    </source>
</evidence>
<accession>A0A3Q8XN22</accession>
<evidence type="ECO:0000313" key="3">
    <source>
        <dbReference type="Proteomes" id="UP000268192"/>
    </source>
</evidence>
<feature type="compositionally biased region" description="Basic and acidic residues" evidence="1">
    <location>
        <begin position="7"/>
        <end position="21"/>
    </location>
</feature>
<dbReference type="EMBL" id="CP032509">
    <property type="protein sequence ID" value="AZN70268.1"/>
    <property type="molecule type" value="Genomic_DNA"/>
</dbReference>
<gene>
    <name evidence="2" type="ORF">D5400_02330</name>
</gene>
<organism evidence="2 3">
    <name type="scientific">Georhizobium profundi</name>
    <dbReference type="NCBI Taxonomy" id="2341112"/>
    <lineage>
        <taxon>Bacteria</taxon>
        <taxon>Pseudomonadati</taxon>
        <taxon>Pseudomonadota</taxon>
        <taxon>Alphaproteobacteria</taxon>
        <taxon>Hyphomicrobiales</taxon>
        <taxon>Rhizobiaceae</taxon>
        <taxon>Georhizobium</taxon>
    </lineage>
</organism>
<reference evidence="2 3" key="1">
    <citation type="submission" date="2018-09" db="EMBL/GenBank/DDBJ databases">
        <title>Marinorhizobium profundi gen. nov., sp. nov., isolated from a deep-sea sediment sample from the New Britain Trench and proposal of Marinorhizobiaceae fam. nov. in the order Rhizobiales of the class Alphaproteobacteria.</title>
        <authorList>
            <person name="Cao J."/>
        </authorList>
    </citation>
    <scope>NUCLEOTIDE SEQUENCE [LARGE SCALE GENOMIC DNA]</scope>
    <source>
        <strain evidence="2 3">WS11</strain>
    </source>
</reference>
<dbReference type="KEGG" id="abaw:D5400_02330"/>
<name>A0A3Q8XN22_9HYPH</name>
<keyword evidence="3" id="KW-1185">Reference proteome</keyword>
<sequence>MPPLPDQAERRHLPGDVAKSADEPCRLGGHVEIAGLGRALLQHLLNVGVRFLVEHGEDLDLLRLDVFADFQRPIVQRLFGTR</sequence>
<evidence type="ECO:0000256" key="1">
    <source>
        <dbReference type="SAM" id="MobiDB-lite"/>
    </source>
</evidence>